<sequence length="473" mass="52844">MCGVFGIIGHPRAKHFFPTILQSLQHRGHDSAGVAGFLAEDLRMIETVKGVGKISNVINEASLERFQGTTFIGHTRYATRNESGSLREVHPHWAQSMRGRLVIVTNGDLVNVQELKEIIKKEGIKTYTENDAELIAALINIQIRLYDKTIVQAIQYVMEKAKGGYAAMVLREDDEKLYAFRDPWGIRPLHLGEFVIDGQKCVGVGSETCSFDIIQRFNLAYYPDKSLSYVHREVRPGEILSIDSQSNITSSQYAEAQQGQIGCVFESIYFARPDSMQRGESYQRIRERMGKQLNQESPVEADLVTAVPKGGIPSAVGYAKASGLPYEIAILEEPSTGGIRSFTTNERDRHALATMKYNILQDVVKGKRLVVVDDSIVRGTTSRLLIKNLFLAGAKEVHLRIPCPPYNNPCYYGIATKDPKTLISHNRTVSEICEELGATSLAYLSIPGLYQAIKQDRKYFCDECLSGRKPIDF</sequence>
<dbReference type="Proteomes" id="UP000218113">
    <property type="component" value="Unassembled WGS sequence"/>
</dbReference>
<evidence type="ECO:0000256" key="4">
    <source>
        <dbReference type="ARBA" id="ARBA00022676"/>
    </source>
</evidence>
<dbReference type="InterPro" id="IPR017932">
    <property type="entry name" value="GATase_2_dom"/>
</dbReference>
<keyword evidence="5 8" id="KW-0808">Transferase</keyword>
<evidence type="ECO:0000256" key="5">
    <source>
        <dbReference type="ARBA" id="ARBA00022679"/>
    </source>
</evidence>
<dbReference type="InterPro" id="IPR005854">
    <property type="entry name" value="PurF"/>
</dbReference>
<feature type="binding site" evidence="10">
    <location>
        <position position="464"/>
    </location>
    <ligand>
        <name>[4Fe-4S] cluster</name>
        <dbReference type="ChEBI" id="CHEBI:49883"/>
    </ligand>
</feature>
<dbReference type="InterPro" id="IPR029055">
    <property type="entry name" value="Ntn_hydrolases_N"/>
</dbReference>
<organism evidence="12 13">
    <name type="scientific">SAR324 cluster bacterium</name>
    <dbReference type="NCBI Taxonomy" id="2024889"/>
    <lineage>
        <taxon>Bacteria</taxon>
        <taxon>Deltaproteobacteria</taxon>
        <taxon>SAR324 cluster</taxon>
    </lineage>
</organism>
<protein>
    <recommendedName>
        <fullName evidence="3 8">Amidophosphoribosyltransferase</fullName>
        <shortName evidence="8">ATase</shortName>
        <ecNumber evidence="3 8">2.4.2.14</ecNumber>
    </recommendedName>
    <alternativeName>
        <fullName evidence="8">Glutamine phosphoribosylpyrophosphate amidotransferase</fullName>
    </alternativeName>
</protein>
<evidence type="ECO:0000256" key="2">
    <source>
        <dbReference type="ARBA" id="ARBA00010138"/>
    </source>
</evidence>
<name>A0A2A4T1Z6_9DELT</name>
<comment type="caution">
    <text evidence="12">The sequence shown here is derived from an EMBL/GenBank/DDBJ whole genome shotgun (WGS) entry which is preliminary data.</text>
</comment>
<dbReference type="EMBL" id="NVSR01000060">
    <property type="protein sequence ID" value="PCI27424.1"/>
    <property type="molecule type" value="Genomic_DNA"/>
</dbReference>
<evidence type="ECO:0000259" key="11">
    <source>
        <dbReference type="PROSITE" id="PS51278"/>
    </source>
</evidence>
<keyword evidence="10" id="KW-0411">Iron-sulfur</keyword>
<dbReference type="PANTHER" id="PTHR11907">
    <property type="entry name" value="AMIDOPHOSPHORIBOSYLTRANSFERASE"/>
    <property type="match status" value="1"/>
</dbReference>
<feature type="binding site" evidence="10">
    <location>
        <position position="263"/>
    </location>
    <ligand>
        <name>[4Fe-4S] cluster</name>
        <dbReference type="ChEBI" id="CHEBI:49883"/>
    </ligand>
</feature>
<evidence type="ECO:0000256" key="7">
    <source>
        <dbReference type="ARBA" id="ARBA00022962"/>
    </source>
</evidence>
<proteinExistence type="inferred from homology"/>
<dbReference type="GO" id="GO:0009113">
    <property type="term" value="P:purine nucleobase biosynthetic process"/>
    <property type="evidence" value="ECO:0007669"/>
    <property type="project" value="InterPro"/>
</dbReference>
<dbReference type="Pfam" id="PF13522">
    <property type="entry name" value="GATase_6"/>
    <property type="match status" value="1"/>
</dbReference>
<dbReference type="AlphaFoldDB" id="A0A2A4T1Z6"/>
<dbReference type="InterPro" id="IPR000836">
    <property type="entry name" value="PRTase_dom"/>
</dbReference>
<dbReference type="PIRSF" id="PIRSF000485">
    <property type="entry name" value="Amd_phspho_trans"/>
    <property type="match status" value="1"/>
</dbReference>
<evidence type="ECO:0000256" key="3">
    <source>
        <dbReference type="ARBA" id="ARBA00011941"/>
    </source>
</evidence>
<dbReference type="GO" id="GO:0004044">
    <property type="term" value="F:amidophosphoribosyltransferase activity"/>
    <property type="evidence" value="ECO:0007669"/>
    <property type="project" value="UniProtKB-EC"/>
</dbReference>
<keyword evidence="6 8" id="KW-0658">Purine biosynthesis</keyword>
<dbReference type="Gene3D" id="3.40.50.2020">
    <property type="match status" value="1"/>
</dbReference>
<evidence type="ECO:0000256" key="1">
    <source>
        <dbReference type="ARBA" id="ARBA00005209"/>
    </source>
</evidence>
<evidence type="ECO:0000256" key="10">
    <source>
        <dbReference type="PIRSR" id="PIRSR000485-3"/>
    </source>
</evidence>
<evidence type="ECO:0000313" key="12">
    <source>
        <dbReference type="EMBL" id="PCI27424.1"/>
    </source>
</evidence>
<dbReference type="GO" id="GO:0046872">
    <property type="term" value="F:metal ion binding"/>
    <property type="evidence" value="ECO:0007669"/>
    <property type="project" value="UniProtKB-KW"/>
</dbReference>
<dbReference type="CDD" id="cd06223">
    <property type="entry name" value="PRTases_typeI"/>
    <property type="match status" value="1"/>
</dbReference>
<evidence type="ECO:0000256" key="9">
    <source>
        <dbReference type="PIRSR" id="PIRSR000485-1"/>
    </source>
</evidence>
<comment type="similarity">
    <text evidence="2 8">In the C-terminal section; belongs to the purine/pyrimidine phosphoribosyltransferase family.</text>
</comment>
<evidence type="ECO:0000256" key="8">
    <source>
        <dbReference type="PIRNR" id="PIRNR000485"/>
    </source>
</evidence>
<dbReference type="GO" id="GO:0051536">
    <property type="term" value="F:iron-sulfur cluster binding"/>
    <property type="evidence" value="ECO:0007669"/>
    <property type="project" value="UniProtKB-KW"/>
</dbReference>
<dbReference type="UniPathway" id="UPA00074">
    <property type="reaction ID" value="UER00124"/>
</dbReference>
<dbReference type="SUPFAM" id="SSF53271">
    <property type="entry name" value="PRTase-like"/>
    <property type="match status" value="1"/>
</dbReference>
<accession>A0A2A4T1Z6</accession>
<dbReference type="Gene3D" id="3.60.20.10">
    <property type="entry name" value="Glutamine Phosphoribosylpyrophosphate, subunit 1, domain 1"/>
    <property type="match status" value="1"/>
</dbReference>
<feature type="domain" description="Glutamine amidotransferase type-2" evidence="11">
    <location>
        <begin position="2"/>
        <end position="245"/>
    </location>
</feature>
<dbReference type="EC" id="2.4.2.14" evidence="3 8"/>
<feature type="active site" description="Nucleophile" evidence="9">
    <location>
        <position position="2"/>
    </location>
</feature>
<gene>
    <name evidence="12" type="ORF">COB67_08545</name>
</gene>
<dbReference type="SUPFAM" id="SSF56235">
    <property type="entry name" value="N-terminal nucleophile aminohydrolases (Ntn hydrolases)"/>
    <property type="match status" value="1"/>
</dbReference>
<evidence type="ECO:0000256" key="6">
    <source>
        <dbReference type="ARBA" id="ARBA00022755"/>
    </source>
</evidence>
<dbReference type="PROSITE" id="PS51278">
    <property type="entry name" value="GATASE_TYPE_2"/>
    <property type="match status" value="1"/>
</dbReference>
<keyword evidence="10" id="KW-0408">Iron</keyword>
<comment type="cofactor">
    <cofactor evidence="10">
        <name>[4Fe-4S] cluster</name>
        <dbReference type="ChEBI" id="CHEBI:49883"/>
    </cofactor>
    <text evidence="10">Binds 1 [4Fe-4S] cluster per subunit.</text>
</comment>
<evidence type="ECO:0000313" key="13">
    <source>
        <dbReference type="Proteomes" id="UP000218113"/>
    </source>
</evidence>
<comment type="pathway">
    <text evidence="1 8">Purine metabolism; IMP biosynthesis via de novo pathway; N(1)-(5-phospho-D-ribosyl)glycinamide from 5-phospho-alpha-D-ribose 1-diphosphate: step 1/2.</text>
</comment>
<comment type="catalytic activity">
    <reaction evidence="8">
        <text>5-phospho-beta-D-ribosylamine + L-glutamate + diphosphate = 5-phospho-alpha-D-ribose 1-diphosphate + L-glutamine + H2O</text>
        <dbReference type="Rhea" id="RHEA:14905"/>
        <dbReference type="ChEBI" id="CHEBI:15377"/>
        <dbReference type="ChEBI" id="CHEBI:29985"/>
        <dbReference type="ChEBI" id="CHEBI:33019"/>
        <dbReference type="ChEBI" id="CHEBI:58017"/>
        <dbReference type="ChEBI" id="CHEBI:58359"/>
        <dbReference type="ChEBI" id="CHEBI:58681"/>
        <dbReference type="EC" id="2.4.2.14"/>
    </reaction>
</comment>
<feature type="binding site" evidence="10">
    <location>
        <position position="461"/>
    </location>
    <ligand>
        <name>[4Fe-4S] cluster</name>
        <dbReference type="ChEBI" id="CHEBI:49883"/>
    </ligand>
</feature>
<reference evidence="13" key="1">
    <citation type="submission" date="2017-08" db="EMBL/GenBank/DDBJ databases">
        <title>A dynamic microbial community with high functional redundancy inhabits the cold, oxic subseafloor aquifer.</title>
        <authorList>
            <person name="Tully B.J."/>
            <person name="Wheat C.G."/>
            <person name="Glazer B.T."/>
            <person name="Huber J.A."/>
        </authorList>
    </citation>
    <scope>NUCLEOTIDE SEQUENCE [LARGE SCALE GENOMIC DNA]</scope>
</reference>
<keyword evidence="7" id="KW-0315">Glutamine amidotransferase</keyword>
<keyword evidence="4 8" id="KW-0328">Glycosyltransferase</keyword>
<dbReference type="InterPro" id="IPR029057">
    <property type="entry name" value="PRTase-like"/>
</dbReference>
<keyword evidence="10" id="KW-0479">Metal-binding</keyword>
<feature type="binding site" evidence="10">
    <location>
        <position position="410"/>
    </location>
    <ligand>
        <name>[4Fe-4S] cluster</name>
        <dbReference type="ChEBI" id="CHEBI:49883"/>
    </ligand>
</feature>
<dbReference type="GO" id="GO:0006189">
    <property type="term" value="P:'de novo' IMP biosynthetic process"/>
    <property type="evidence" value="ECO:0007669"/>
    <property type="project" value="UniProtKB-UniPathway"/>
</dbReference>